<name>A0A507BZ23_9FUNG</name>
<reference evidence="4 5" key="1">
    <citation type="journal article" date="2019" name="Sci. Rep.">
        <title>Comparative genomics of chytrid fungi reveal insights into the obligate biotrophic and pathogenic lifestyle of Synchytrium endobioticum.</title>
        <authorList>
            <person name="van de Vossenberg B.T.L.H."/>
            <person name="Warris S."/>
            <person name="Nguyen H.D.T."/>
            <person name="van Gent-Pelzer M.P.E."/>
            <person name="Joly D.L."/>
            <person name="van de Geest H.C."/>
            <person name="Bonants P.J.M."/>
            <person name="Smith D.S."/>
            <person name="Levesque C.A."/>
            <person name="van der Lee T.A.J."/>
        </authorList>
    </citation>
    <scope>NUCLEOTIDE SEQUENCE [LARGE SCALE GENOMIC DNA]</scope>
    <source>
        <strain evidence="4 5">JEL517</strain>
    </source>
</reference>
<protein>
    <recommendedName>
        <fullName evidence="6">Periplasmic binding protein-like II</fullName>
    </recommendedName>
</protein>
<keyword evidence="3" id="KW-0732">Signal</keyword>
<keyword evidence="2" id="KW-1133">Transmembrane helix</keyword>
<proteinExistence type="predicted"/>
<evidence type="ECO:0000256" key="2">
    <source>
        <dbReference type="SAM" id="Phobius"/>
    </source>
</evidence>
<dbReference type="AlphaFoldDB" id="A0A507BZ23"/>
<keyword evidence="2" id="KW-0472">Membrane</keyword>
<dbReference type="OrthoDB" id="2130912at2759"/>
<dbReference type="PANTHER" id="PTHR38360:SF1">
    <property type="entry name" value="F12P19.7"/>
    <property type="match status" value="1"/>
</dbReference>
<dbReference type="Proteomes" id="UP000319731">
    <property type="component" value="Unassembled WGS sequence"/>
</dbReference>
<evidence type="ECO:0000256" key="1">
    <source>
        <dbReference type="SAM" id="MobiDB-lite"/>
    </source>
</evidence>
<evidence type="ECO:0000313" key="4">
    <source>
        <dbReference type="EMBL" id="TPX30595.1"/>
    </source>
</evidence>
<feature type="transmembrane region" description="Helical" evidence="2">
    <location>
        <begin position="442"/>
        <end position="464"/>
    </location>
</feature>
<keyword evidence="2" id="KW-0812">Transmembrane</keyword>
<feature type="region of interest" description="Disordered" evidence="1">
    <location>
        <begin position="412"/>
        <end position="438"/>
    </location>
</feature>
<evidence type="ECO:0000256" key="3">
    <source>
        <dbReference type="SAM" id="SignalP"/>
    </source>
</evidence>
<gene>
    <name evidence="4" type="ORF">SmJEL517_g05891</name>
</gene>
<evidence type="ECO:0008006" key="6">
    <source>
        <dbReference type="Google" id="ProtNLM"/>
    </source>
</evidence>
<dbReference type="RefSeq" id="XP_031022229.1">
    <property type="nucleotide sequence ID" value="XM_031171817.1"/>
</dbReference>
<comment type="caution">
    <text evidence="4">The sequence shown here is derived from an EMBL/GenBank/DDBJ whole genome shotgun (WGS) entry which is preliminary data.</text>
</comment>
<sequence>MLRYAAILVIVIGAFLVSMTMGATCPVTSYSASVDYFPSKYNITYASFSVGYQKSYVVLTDRLAANQYVLYLCNTPIPSSPAFQSNAVFVQIPVATVGVVDNGILAFLERLEENSSIAYIANPAYVTSPCLTASIQAGTIKQLTSSATPDVIFTSSTSSTTPITTSSPIIITSYMSETSPLARAEWIKFLSTFYYEDALGGSVFVNMANMYTCHQTNRQQQFAVGAAKLLWLRSDASGYTDPDFLYKQQLVNDAGASMLGLPTPSNSNSALVEAMTQAQVFIDDTGIPLTTEQQGDPSTYYMSNFYTSYGLVAGSATTAAYPFLQNKQVWRPDRVVSSDGEFDWPTAYAAYPEVAIEDLIHILATTYQPQFTSLWFRNLATDSGYQTITSSQCASGGRTLVSSCPVSPPVVQPYAGSSPSTSPTTGGSSTSSPSSSGPSSSAIGGAVAALLILALALGAGLYVWNKRQARIKANKNGGADIELEHNVGGATTTDTKGFLSALGASPDALVLRGSEVVGAVPIGTAGASGVGRTGPLDHGGFLSQK</sequence>
<keyword evidence="5" id="KW-1185">Reference proteome</keyword>
<dbReference type="GeneID" id="42007114"/>
<feature type="signal peptide" evidence="3">
    <location>
        <begin position="1"/>
        <end position="22"/>
    </location>
</feature>
<dbReference type="STRING" id="1806994.A0A507BZ23"/>
<dbReference type="PANTHER" id="PTHR38360">
    <property type="entry name" value="OS03G0120000 PROTEIN"/>
    <property type="match status" value="1"/>
</dbReference>
<organism evidence="4 5">
    <name type="scientific">Synchytrium microbalum</name>
    <dbReference type="NCBI Taxonomy" id="1806994"/>
    <lineage>
        <taxon>Eukaryota</taxon>
        <taxon>Fungi</taxon>
        <taxon>Fungi incertae sedis</taxon>
        <taxon>Chytridiomycota</taxon>
        <taxon>Chytridiomycota incertae sedis</taxon>
        <taxon>Chytridiomycetes</taxon>
        <taxon>Synchytriales</taxon>
        <taxon>Synchytriaceae</taxon>
        <taxon>Synchytrium</taxon>
    </lineage>
</organism>
<dbReference type="EMBL" id="QEAO01000063">
    <property type="protein sequence ID" value="TPX30595.1"/>
    <property type="molecule type" value="Genomic_DNA"/>
</dbReference>
<accession>A0A507BZ23</accession>
<evidence type="ECO:0000313" key="5">
    <source>
        <dbReference type="Proteomes" id="UP000319731"/>
    </source>
</evidence>
<feature type="chain" id="PRO_5021485881" description="Periplasmic binding protein-like II" evidence="3">
    <location>
        <begin position="23"/>
        <end position="545"/>
    </location>
</feature>